<dbReference type="InterPro" id="IPR018060">
    <property type="entry name" value="HTH_AraC"/>
</dbReference>
<keyword evidence="1" id="KW-0805">Transcription regulation</keyword>
<dbReference type="PROSITE" id="PS01124">
    <property type="entry name" value="HTH_ARAC_FAMILY_2"/>
    <property type="match status" value="1"/>
</dbReference>
<sequence length="326" mass="35902">MGSPAAESNAAPPAGASRRRFSPILARTRTVHSPVGPVAYDCVKVIVVRSGSAILFSEFGQKPVGAGDVMVLSANVLCGSEPEGHITVTTVYLDTDYLVDQVFWQHAGLLQDRLDAQGLVETIYTEPAQALRLGEDRTGMLMPWPDELVVLSIDGGFGAHFYRMQALWFAIIDVVAPFVRVSQVRLSPTQRARTRPTLPRDRRFAPMRNEAVQAREAPHGAIAESWTLPRLAGMVHLSPKQLVRVFADTYGKTPLAYLTMLRVAEMARLLRETNVSISEAAHQVGWRSRSRASKTFVECTGLTPRRYRTMHVTGTGWPGNGQPCRP</sequence>
<dbReference type="Proteomes" id="UP000275749">
    <property type="component" value="Unassembled WGS sequence"/>
</dbReference>
<comment type="caution">
    <text evidence="5">The sequence shown here is derived from an EMBL/GenBank/DDBJ whole genome shotgun (WGS) entry which is preliminary data.</text>
</comment>
<organism evidence="5 6">
    <name type="scientific">Luteococcus japonicus</name>
    <dbReference type="NCBI Taxonomy" id="33984"/>
    <lineage>
        <taxon>Bacteria</taxon>
        <taxon>Bacillati</taxon>
        <taxon>Actinomycetota</taxon>
        <taxon>Actinomycetes</taxon>
        <taxon>Propionibacteriales</taxon>
        <taxon>Propionibacteriaceae</taxon>
        <taxon>Luteococcus</taxon>
    </lineage>
</organism>
<dbReference type="Gene3D" id="1.10.10.60">
    <property type="entry name" value="Homeodomain-like"/>
    <property type="match status" value="2"/>
</dbReference>
<dbReference type="PANTHER" id="PTHR43280:SF2">
    <property type="entry name" value="HTH-TYPE TRANSCRIPTIONAL REGULATOR EXSA"/>
    <property type="match status" value="1"/>
</dbReference>
<reference evidence="5 6" key="1">
    <citation type="submission" date="2018-11" db="EMBL/GenBank/DDBJ databases">
        <title>Sequencing the genomes of 1000 actinobacteria strains.</title>
        <authorList>
            <person name="Klenk H.-P."/>
        </authorList>
    </citation>
    <scope>NUCLEOTIDE SEQUENCE [LARGE SCALE GENOMIC DNA]</scope>
    <source>
        <strain evidence="5 6">DSM 10546</strain>
    </source>
</reference>
<dbReference type="GO" id="GO:0043565">
    <property type="term" value="F:sequence-specific DNA binding"/>
    <property type="evidence" value="ECO:0007669"/>
    <property type="project" value="InterPro"/>
</dbReference>
<name>A0A3N1ZTL6_9ACTN</name>
<dbReference type="Pfam" id="PF12833">
    <property type="entry name" value="HTH_18"/>
    <property type="match status" value="1"/>
</dbReference>
<protein>
    <submittedName>
        <fullName evidence="5">AraC-like DNA-binding protein</fullName>
    </submittedName>
</protein>
<gene>
    <name evidence="5" type="ORF">EDD41_1393</name>
</gene>
<evidence type="ECO:0000256" key="3">
    <source>
        <dbReference type="ARBA" id="ARBA00023163"/>
    </source>
</evidence>
<dbReference type="InterPro" id="IPR009057">
    <property type="entry name" value="Homeodomain-like_sf"/>
</dbReference>
<dbReference type="SUPFAM" id="SSF46689">
    <property type="entry name" value="Homeodomain-like"/>
    <property type="match status" value="1"/>
</dbReference>
<accession>A0A3N1ZTL6</accession>
<dbReference type="EMBL" id="RKHG01000001">
    <property type="protein sequence ID" value="ROR54201.1"/>
    <property type="molecule type" value="Genomic_DNA"/>
</dbReference>
<evidence type="ECO:0000259" key="4">
    <source>
        <dbReference type="PROSITE" id="PS01124"/>
    </source>
</evidence>
<proteinExistence type="predicted"/>
<dbReference type="GO" id="GO:0003700">
    <property type="term" value="F:DNA-binding transcription factor activity"/>
    <property type="evidence" value="ECO:0007669"/>
    <property type="project" value="InterPro"/>
</dbReference>
<evidence type="ECO:0000313" key="5">
    <source>
        <dbReference type="EMBL" id="ROR54201.1"/>
    </source>
</evidence>
<keyword evidence="3" id="KW-0804">Transcription</keyword>
<evidence type="ECO:0000256" key="1">
    <source>
        <dbReference type="ARBA" id="ARBA00023015"/>
    </source>
</evidence>
<keyword evidence="2 5" id="KW-0238">DNA-binding</keyword>
<feature type="domain" description="HTH araC/xylS-type" evidence="4">
    <location>
        <begin position="212"/>
        <end position="310"/>
    </location>
</feature>
<evidence type="ECO:0000313" key="6">
    <source>
        <dbReference type="Proteomes" id="UP000275749"/>
    </source>
</evidence>
<evidence type="ECO:0000256" key="2">
    <source>
        <dbReference type="ARBA" id="ARBA00023125"/>
    </source>
</evidence>
<dbReference type="PANTHER" id="PTHR43280">
    <property type="entry name" value="ARAC-FAMILY TRANSCRIPTIONAL REGULATOR"/>
    <property type="match status" value="1"/>
</dbReference>
<dbReference type="AlphaFoldDB" id="A0A3N1ZTL6"/>
<dbReference type="SMART" id="SM00342">
    <property type="entry name" value="HTH_ARAC"/>
    <property type="match status" value="1"/>
</dbReference>